<feature type="domain" description="Myb-like" evidence="1">
    <location>
        <begin position="114"/>
        <end position="164"/>
    </location>
</feature>
<dbReference type="InterPro" id="IPR001005">
    <property type="entry name" value="SANT/Myb"/>
</dbReference>
<dbReference type="RefSeq" id="XP_068365742.1">
    <property type="nucleotide sequence ID" value="XM_068491421.1"/>
</dbReference>
<evidence type="ECO:0000313" key="3">
    <source>
        <dbReference type="EMBL" id="OHT12606.1"/>
    </source>
</evidence>
<feature type="domain" description="Myb-like" evidence="1">
    <location>
        <begin position="63"/>
        <end position="113"/>
    </location>
</feature>
<feature type="domain" description="HTH myb-type" evidence="2">
    <location>
        <begin position="63"/>
        <end position="113"/>
    </location>
</feature>
<dbReference type="PANTHER" id="PTHR45614:SF69">
    <property type="entry name" value="CHROMOSOME UNDETERMINED SCAFFOLD_38, WHOLE GENOME SHOTGUN SEQUENCE"/>
    <property type="match status" value="1"/>
</dbReference>
<dbReference type="VEuPathDB" id="TrichDB:TRFO_03637"/>
<reference evidence="3" key="1">
    <citation type="submission" date="2016-10" db="EMBL/GenBank/DDBJ databases">
        <authorList>
            <person name="Benchimol M."/>
            <person name="Almeida L.G."/>
            <person name="Vasconcelos A.T."/>
            <person name="Perreira-Neves A."/>
            <person name="Rosa I.A."/>
            <person name="Tasca T."/>
            <person name="Bogo M.R."/>
            <person name="de Souza W."/>
        </authorList>
    </citation>
    <scope>NUCLEOTIDE SEQUENCE [LARGE SCALE GENOMIC DNA]</scope>
    <source>
        <strain evidence="3">K</strain>
    </source>
</reference>
<dbReference type="SUPFAM" id="SSF46689">
    <property type="entry name" value="Homeodomain-like"/>
    <property type="match status" value="1"/>
</dbReference>
<dbReference type="EMBL" id="MLAK01000560">
    <property type="protein sequence ID" value="OHT12606.1"/>
    <property type="molecule type" value="Genomic_DNA"/>
</dbReference>
<evidence type="ECO:0000259" key="2">
    <source>
        <dbReference type="PROSITE" id="PS51294"/>
    </source>
</evidence>
<dbReference type="InterPro" id="IPR050560">
    <property type="entry name" value="MYB_TF"/>
</dbReference>
<dbReference type="GO" id="GO:0005634">
    <property type="term" value="C:nucleus"/>
    <property type="evidence" value="ECO:0007669"/>
    <property type="project" value="TreeGrafter"/>
</dbReference>
<dbReference type="GeneID" id="94826125"/>
<organism evidence="3 4">
    <name type="scientific">Tritrichomonas foetus</name>
    <dbReference type="NCBI Taxonomy" id="1144522"/>
    <lineage>
        <taxon>Eukaryota</taxon>
        <taxon>Metamonada</taxon>
        <taxon>Parabasalia</taxon>
        <taxon>Tritrichomonadida</taxon>
        <taxon>Tritrichomonadidae</taxon>
        <taxon>Tritrichomonas</taxon>
    </lineage>
</organism>
<sequence>MIDSLPSFMYFARVLDIVINSTSFYGLHHLIFYRIHFFFHSDDFVRINCIHLSNYTSHHCCWMQRTKRHPFTEYEDKTIRENVMTLGEDWDSIAKKLGGRTPKQCHDRYINYLREGLRNDPWTQQEDEVLIKLHKEIGPKWSKMMRSLQGRSGNDIKNRWHKHLIKRAGNSVCSNKNKALIKPQIIISPPVPQQSFKSSQSSPIIPQNQPMKLFCQPLIEPKIEPIRKSSTIQTGKIDLCASIGWTDCDFHEFLEELSGKEFIDPFFNESPNFYLDY</sequence>
<dbReference type="GO" id="GO:0000978">
    <property type="term" value="F:RNA polymerase II cis-regulatory region sequence-specific DNA binding"/>
    <property type="evidence" value="ECO:0007669"/>
    <property type="project" value="TreeGrafter"/>
</dbReference>
<gene>
    <name evidence="3" type="ORF">TRFO_03637</name>
</gene>
<keyword evidence="4" id="KW-1185">Reference proteome</keyword>
<dbReference type="Pfam" id="PF00249">
    <property type="entry name" value="Myb_DNA-binding"/>
    <property type="match status" value="2"/>
</dbReference>
<proteinExistence type="predicted"/>
<name>A0A1J4KSG7_9EUKA</name>
<dbReference type="PROSITE" id="PS51294">
    <property type="entry name" value="HTH_MYB"/>
    <property type="match status" value="2"/>
</dbReference>
<dbReference type="Gene3D" id="1.10.10.60">
    <property type="entry name" value="Homeodomain-like"/>
    <property type="match status" value="2"/>
</dbReference>
<dbReference type="AlphaFoldDB" id="A0A1J4KSG7"/>
<dbReference type="PROSITE" id="PS50090">
    <property type="entry name" value="MYB_LIKE"/>
    <property type="match status" value="2"/>
</dbReference>
<evidence type="ECO:0008006" key="5">
    <source>
        <dbReference type="Google" id="ProtNLM"/>
    </source>
</evidence>
<dbReference type="OrthoDB" id="2143914at2759"/>
<dbReference type="SMART" id="SM00717">
    <property type="entry name" value="SANT"/>
    <property type="match status" value="2"/>
</dbReference>
<feature type="domain" description="HTH myb-type" evidence="2">
    <location>
        <begin position="114"/>
        <end position="168"/>
    </location>
</feature>
<comment type="caution">
    <text evidence="3">The sequence shown here is derived from an EMBL/GenBank/DDBJ whole genome shotgun (WGS) entry which is preliminary data.</text>
</comment>
<dbReference type="InterPro" id="IPR017930">
    <property type="entry name" value="Myb_dom"/>
</dbReference>
<dbReference type="Proteomes" id="UP000179807">
    <property type="component" value="Unassembled WGS sequence"/>
</dbReference>
<dbReference type="GO" id="GO:0000981">
    <property type="term" value="F:DNA-binding transcription factor activity, RNA polymerase II-specific"/>
    <property type="evidence" value="ECO:0007669"/>
    <property type="project" value="TreeGrafter"/>
</dbReference>
<dbReference type="CDD" id="cd00167">
    <property type="entry name" value="SANT"/>
    <property type="match status" value="2"/>
</dbReference>
<accession>A0A1J4KSG7</accession>
<evidence type="ECO:0000313" key="4">
    <source>
        <dbReference type="Proteomes" id="UP000179807"/>
    </source>
</evidence>
<dbReference type="PANTHER" id="PTHR45614">
    <property type="entry name" value="MYB PROTEIN-RELATED"/>
    <property type="match status" value="1"/>
</dbReference>
<protein>
    <recommendedName>
        <fullName evidence="5">Myb-like DNA-binding domain containing protein</fullName>
    </recommendedName>
</protein>
<evidence type="ECO:0000259" key="1">
    <source>
        <dbReference type="PROSITE" id="PS50090"/>
    </source>
</evidence>
<dbReference type="InterPro" id="IPR009057">
    <property type="entry name" value="Homeodomain-like_sf"/>
</dbReference>